<name>A0ABV7WH12_9MICO</name>
<feature type="region of interest" description="Disordered" evidence="1">
    <location>
        <begin position="16"/>
        <end position="35"/>
    </location>
</feature>
<protein>
    <submittedName>
        <fullName evidence="2">Uncharacterized protein</fullName>
    </submittedName>
</protein>
<evidence type="ECO:0000256" key="1">
    <source>
        <dbReference type="SAM" id="MobiDB-lite"/>
    </source>
</evidence>
<dbReference type="Proteomes" id="UP001595685">
    <property type="component" value="Unassembled WGS sequence"/>
</dbReference>
<dbReference type="EMBL" id="JBHRWW010000004">
    <property type="protein sequence ID" value="MFC3688197.1"/>
    <property type="molecule type" value="Genomic_DNA"/>
</dbReference>
<accession>A0ABV7WH12</accession>
<comment type="caution">
    <text evidence="2">The sequence shown here is derived from an EMBL/GenBank/DDBJ whole genome shotgun (WGS) entry which is preliminary data.</text>
</comment>
<keyword evidence="3" id="KW-1185">Reference proteome</keyword>
<reference evidence="3" key="1">
    <citation type="journal article" date="2019" name="Int. J. Syst. Evol. Microbiol.">
        <title>The Global Catalogue of Microorganisms (GCM) 10K type strain sequencing project: providing services to taxonomists for standard genome sequencing and annotation.</title>
        <authorList>
            <consortium name="The Broad Institute Genomics Platform"/>
            <consortium name="The Broad Institute Genome Sequencing Center for Infectious Disease"/>
            <person name="Wu L."/>
            <person name="Ma J."/>
        </authorList>
    </citation>
    <scope>NUCLEOTIDE SEQUENCE [LARGE SCALE GENOMIC DNA]</scope>
    <source>
        <strain evidence="3">NCAIM B.02333</strain>
    </source>
</reference>
<proteinExistence type="predicted"/>
<evidence type="ECO:0000313" key="3">
    <source>
        <dbReference type="Proteomes" id="UP001595685"/>
    </source>
</evidence>
<dbReference type="RefSeq" id="WP_340290034.1">
    <property type="nucleotide sequence ID" value="NZ_JBBEOI010000014.1"/>
</dbReference>
<gene>
    <name evidence="2" type="ORF">ACFOLH_07570</name>
</gene>
<feature type="region of interest" description="Disordered" evidence="1">
    <location>
        <begin position="86"/>
        <end position="111"/>
    </location>
</feature>
<sequence length="111" mass="12223">MNALTAFVTHRLSDLADGAPADGRDPVDGPDQPWADGWQDLLADYEDAVHLSERWAVLEVAVRQLAARFCDHPGFDPRWALPRTRLPRPARSWSGRPGSTDAPGRVSRVPA</sequence>
<organism evidence="2 3">
    <name type="scientific">Aquipuribacter hungaricus</name>
    <dbReference type="NCBI Taxonomy" id="545624"/>
    <lineage>
        <taxon>Bacteria</taxon>
        <taxon>Bacillati</taxon>
        <taxon>Actinomycetota</taxon>
        <taxon>Actinomycetes</taxon>
        <taxon>Micrococcales</taxon>
        <taxon>Intrasporangiaceae</taxon>
        <taxon>Aquipuribacter</taxon>
    </lineage>
</organism>
<evidence type="ECO:0000313" key="2">
    <source>
        <dbReference type="EMBL" id="MFC3688197.1"/>
    </source>
</evidence>